<dbReference type="Pfam" id="PF13017">
    <property type="entry name" value="Maelstrom"/>
    <property type="match status" value="1"/>
</dbReference>
<comment type="similarity">
    <text evidence="1">Belongs to the maelstrom family.</text>
</comment>
<evidence type="ECO:0000259" key="3">
    <source>
        <dbReference type="Pfam" id="PF13017"/>
    </source>
</evidence>
<dbReference type="GO" id="GO:0060964">
    <property type="term" value="P:regulation of miRNA-mediated gene silencing"/>
    <property type="evidence" value="ECO:0007669"/>
    <property type="project" value="InterPro"/>
</dbReference>
<feature type="domain" description="Maelstrom" evidence="3">
    <location>
        <begin position="11"/>
        <end position="42"/>
    </location>
</feature>
<dbReference type="GO" id="GO:0031047">
    <property type="term" value="P:regulatory ncRNA-mediated gene silencing"/>
    <property type="evidence" value="ECO:0007669"/>
    <property type="project" value="UniProtKB-KW"/>
</dbReference>
<evidence type="ECO:0000313" key="4">
    <source>
        <dbReference type="EMBL" id="GBP97932.1"/>
    </source>
</evidence>
<proteinExistence type="inferred from homology"/>
<evidence type="ECO:0000256" key="2">
    <source>
        <dbReference type="ARBA" id="ARBA00023158"/>
    </source>
</evidence>
<gene>
    <name evidence="4" type="ORF">EVAR_102318_1</name>
</gene>
<keyword evidence="2" id="KW-0943">RNA-mediated gene silencing</keyword>
<dbReference type="Proteomes" id="UP000299102">
    <property type="component" value="Unassembled WGS sequence"/>
</dbReference>
<comment type="caution">
    <text evidence="4">The sequence shown here is derived from an EMBL/GenBank/DDBJ whole genome shotgun (WGS) entry which is preliminary data.</text>
</comment>
<dbReference type="EMBL" id="BGZK01003030">
    <property type="protein sequence ID" value="GBP97932.1"/>
    <property type="molecule type" value="Genomic_DNA"/>
</dbReference>
<dbReference type="AlphaFoldDB" id="A0A4C2ADP5"/>
<dbReference type="InterPro" id="IPR024970">
    <property type="entry name" value="Maelstrom"/>
</dbReference>
<evidence type="ECO:0000313" key="5">
    <source>
        <dbReference type="Proteomes" id="UP000299102"/>
    </source>
</evidence>
<accession>A0A4C2ADP5</accession>
<reference evidence="4 5" key="1">
    <citation type="journal article" date="2019" name="Commun. Biol.">
        <title>The bagworm genome reveals a unique fibroin gene that provides high tensile strength.</title>
        <authorList>
            <person name="Kono N."/>
            <person name="Nakamura H."/>
            <person name="Ohtoshi R."/>
            <person name="Tomita M."/>
            <person name="Numata K."/>
            <person name="Arakawa K."/>
        </authorList>
    </citation>
    <scope>NUCLEOTIDE SEQUENCE [LARGE SCALE GENOMIC DNA]</scope>
</reference>
<organism evidence="4 5">
    <name type="scientific">Eumeta variegata</name>
    <name type="common">Bagworm moth</name>
    <name type="synonym">Eumeta japonica</name>
    <dbReference type="NCBI Taxonomy" id="151549"/>
    <lineage>
        <taxon>Eukaryota</taxon>
        <taxon>Metazoa</taxon>
        <taxon>Ecdysozoa</taxon>
        <taxon>Arthropoda</taxon>
        <taxon>Hexapoda</taxon>
        <taxon>Insecta</taxon>
        <taxon>Pterygota</taxon>
        <taxon>Neoptera</taxon>
        <taxon>Endopterygota</taxon>
        <taxon>Lepidoptera</taxon>
        <taxon>Glossata</taxon>
        <taxon>Ditrysia</taxon>
        <taxon>Tineoidea</taxon>
        <taxon>Psychidae</taxon>
        <taxon>Oiketicinae</taxon>
        <taxon>Eumeta</taxon>
    </lineage>
</organism>
<sequence>MDVNHYCCTSHGEYVICECTLLTFNFMDGIKDVYHEIINPGRQWQMLSMVRTRSPLVRLIALSAHAEVAAGQALSYYSMTQTTFENVRLHRGHPIGLPLGELLVCVNIGRVSSGVIVLAETSPDGTNNV</sequence>
<name>A0A4C2ADP5_EUMVA</name>
<dbReference type="OrthoDB" id="24555at2759"/>
<protein>
    <recommendedName>
        <fullName evidence="3">Maelstrom domain-containing protein</fullName>
    </recommendedName>
</protein>
<evidence type="ECO:0000256" key="1">
    <source>
        <dbReference type="ARBA" id="ARBA00007057"/>
    </source>
</evidence>
<keyword evidence="5" id="KW-1185">Reference proteome</keyword>